<dbReference type="EMBL" id="MCGR01000080">
    <property type="protein sequence ID" value="ORY58008.1"/>
    <property type="molecule type" value="Genomic_DNA"/>
</dbReference>
<evidence type="ECO:0000256" key="4">
    <source>
        <dbReference type="PROSITE-ProRule" id="PRU00134"/>
    </source>
</evidence>
<dbReference type="PROSITE" id="PS50865">
    <property type="entry name" value="ZF_MYND_2"/>
    <property type="match status" value="1"/>
</dbReference>
<reference evidence="6 7" key="1">
    <citation type="submission" date="2016-07" db="EMBL/GenBank/DDBJ databases">
        <title>Pervasive Adenine N6-methylation of Active Genes in Fungi.</title>
        <authorList>
            <consortium name="DOE Joint Genome Institute"/>
            <person name="Mondo S.J."/>
            <person name="Dannebaum R.O."/>
            <person name="Kuo R.C."/>
            <person name="Labutti K."/>
            <person name="Haridas S."/>
            <person name="Kuo A."/>
            <person name="Salamov A."/>
            <person name="Ahrendt S.R."/>
            <person name="Lipzen A."/>
            <person name="Sullivan W."/>
            <person name="Andreopoulos W.B."/>
            <person name="Clum A."/>
            <person name="Lindquist E."/>
            <person name="Daum C."/>
            <person name="Ramamoorthy G.K."/>
            <person name="Gryganskyi A."/>
            <person name="Culley D."/>
            <person name="Magnuson J.K."/>
            <person name="James T.Y."/>
            <person name="O'Malley M.A."/>
            <person name="Stajich J.E."/>
            <person name="Spatafora J.W."/>
            <person name="Visel A."/>
            <person name="Grigoriev I.V."/>
        </authorList>
    </citation>
    <scope>NUCLEOTIDE SEQUENCE [LARGE SCALE GENOMIC DNA]</scope>
    <source>
        <strain evidence="6 7">62-1032</strain>
    </source>
</reference>
<accession>A0A1Y2DFH5</accession>
<keyword evidence="7" id="KW-1185">Reference proteome</keyword>
<organism evidence="6 7">
    <name type="scientific">Leucosporidium creatinivorum</name>
    <dbReference type="NCBI Taxonomy" id="106004"/>
    <lineage>
        <taxon>Eukaryota</taxon>
        <taxon>Fungi</taxon>
        <taxon>Dikarya</taxon>
        <taxon>Basidiomycota</taxon>
        <taxon>Pucciniomycotina</taxon>
        <taxon>Microbotryomycetes</taxon>
        <taxon>Leucosporidiales</taxon>
        <taxon>Leucosporidium</taxon>
    </lineage>
</organism>
<feature type="domain" description="MYND-type" evidence="5">
    <location>
        <begin position="12"/>
        <end position="56"/>
    </location>
</feature>
<dbReference type="InterPro" id="IPR002893">
    <property type="entry name" value="Znf_MYND"/>
</dbReference>
<dbReference type="InParanoid" id="A0A1Y2DFH5"/>
<proteinExistence type="predicted"/>
<comment type="caution">
    <text evidence="6">The sequence shown here is derived from an EMBL/GenBank/DDBJ whole genome shotgun (WGS) entry which is preliminary data.</text>
</comment>
<gene>
    <name evidence="6" type="ORF">BCR35DRAFT_309553</name>
</gene>
<keyword evidence="2 4" id="KW-0863">Zinc-finger</keyword>
<evidence type="ECO:0000256" key="3">
    <source>
        <dbReference type="ARBA" id="ARBA00022833"/>
    </source>
</evidence>
<dbReference type="Pfam" id="PF01753">
    <property type="entry name" value="zf-MYND"/>
    <property type="match status" value="1"/>
</dbReference>
<dbReference type="Proteomes" id="UP000193467">
    <property type="component" value="Unassembled WGS sequence"/>
</dbReference>
<dbReference type="OrthoDB" id="3068728at2759"/>
<keyword evidence="3" id="KW-0862">Zinc</keyword>
<evidence type="ECO:0000313" key="6">
    <source>
        <dbReference type="EMBL" id="ORY58008.1"/>
    </source>
</evidence>
<name>A0A1Y2DFH5_9BASI</name>
<dbReference type="AlphaFoldDB" id="A0A1Y2DFH5"/>
<sequence>MVIVTRNSLVECNVCAKKLGVEFGGAPLLKCSKCLEATYCGRDCQVANWPSHRKACAAAVKTAAMREERALARPDLGATEHDVKFFADDITSEVTLLAMRSAFKIGEKDQCSTSRVLRLWFDYDAGAPHLRARFTFARSELVSFEEGLSHLSPATNAQHAGLVASTRLTRAHKEPDYAMGTIVFMMVNKKTGRCWPYMETQMCVRNSAWEFLSAQEMSLNPNWERTFAVALSHPELPGPALLILELFSSEAEERAKEAVWRGLSMMPSSRPRMLREMVKFSGLIAEPDIKEKALRALKELQTRK</sequence>
<keyword evidence="1" id="KW-0479">Metal-binding</keyword>
<evidence type="ECO:0000256" key="1">
    <source>
        <dbReference type="ARBA" id="ARBA00022723"/>
    </source>
</evidence>
<protein>
    <recommendedName>
        <fullName evidence="5">MYND-type domain-containing protein</fullName>
    </recommendedName>
</protein>
<dbReference type="SUPFAM" id="SSF144232">
    <property type="entry name" value="HIT/MYND zinc finger-like"/>
    <property type="match status" value="1"/>
</dbReference>
<dbReference type="Gene3D" id="6.10.140.2220">
    <property type="match status" value="1"/>
</dbReference>
<dbReference type="PROSITE" id="PS01360">
    <property type="entry name" value="ZF_MYND_1"/>
    <property type="match status" value="1"/>
</dbReference>
<evidence type="ECO:0000256" key="2">
    <source>
        <dbReference type="ARBA" id="ARBA00022771"/>
    </source>
</evidence>
<evidence type="ECO:0000259" key="5">
    <source>
        <dbReference type="PROSITE" id="PS50865"/>
    </source>
</evidence>
<evidence type="ECO:0000313" key="7">
    <source>
        <dbReference type="Proteomes" id="UP000193467"/>
    </source>
</evidence>
<dbReference type="GO" id="GO:0008270">
    <property type="term" value="F:zinc ion binding"/>
    <property type="evidence" value="ECO:0007669"/>
    <property type="project" value="UniProtKB-KW"/>
</dbReference>